<evidence type="ECO:0000313" key="2">
    <source>
        <dbReference type="Proteomes" id="UP000240481"/>
    </source>
</evidence>
<evidence type="ECO:0008006" key="3">
    <source>
        <dbReference type="Google" id="ProtNLM"/>
    </source>
</evidence>
<dbReference type="NCBIfam" id="TIGR03087">
    <property type="entry name" value="stp1"/>
    <property type="match status" value="1"/>
</dbReference>
<dbReference type="GO" id="GO:0016757">
    <property type="term" value="F:glycosyltransferase activity"/>
    <property type="evidence" value="ECO:0007669"/>
    <property type="project" value="TreeGrafter"/>
</dbReference>
<dbReference type="InterPro" id="IPR017521">
    <property type="entry name" value="Sugar_tfrase_PEP-CTERM_Stp1"/>
</dbReference>
<organism evidence="1 2">
    <name type="scientific">Photobacterium swingsii</name>
    <dbReference type="NCBI Taxonomy" id="680026"/>
    <lineage>
        <taxon>Bacteria</taxon>
        <taxon>Pseudomonadati</taxon>
        <taxon>Pseudomonadota</taxon>
        <taxon>Gammaproteobacteria</taxon>
        <taxon>Vibrionales</taxon>
        <taxon>Vibrionaceae</taxon>
        <taxon>Photobacterium</taxon>
    </lineage>
</organism>
<dbReference type="OrthoDB" id="9807209at2"/>
<proteinExistence type="predicted"/>
<dbReference type="PANTHER" id="PTHR12526">
    <property type="entry name" value="GLYCOSYLTRANSFERASE"/>
    <property type="match status" value="1"/>
</dbReference>
<dbReference type="CDD" id="cd03801">
    <property type="entry name" value="GT4_PimA-like"/>
    <property type="match status" value="1"/>
</dbReference>
<name>A0A2T3NTY6_9GAMM</name>
<keyword evidence="2" id="KW-1185">Reference proteome</keyword>
<sequence>MKEPLLYLCHRIPFPPNKGDKITTCNVLKFLSRHFDVYLGCFIDDQFDQRYINDVKALCAETLFIPLNPSMAKVKGLRAFLTGDPITVPYYSHKKMQNWVNQIITNQRIEKAFVYSGCMAQYLLAPPKPIHKVIHFADIDSDKWRQYAHQAKGIMRYVYHREHTTLETFEKSVADNFDISCFISETEAAQFKTMVSAPTKSKIQILENGIDCFYFSPDQPSVLSEHYSLENQNYVVFTGAMDYRPNIDAVLWFVKNVWPQVLARQPDSYFYIVGSTPPKAVLNLAQEKSVIVTGRVEDIRPYMQYAKAAIAPMRMARGIQNKILEAMAMAKPVLSSSIGMEGLEDYPTQYLSVEDAPEDIAHWIIEKLENPALVATESRHWLEANFSWEAKLTPLLSYLGESHE</sequence>
<dbReference type="Proteomes" id="UP000240481">
    <property type="component" value="Unassembled WGS sequence"/>
</dbReference>
<dbReference type="Pfam" id="PF13692">
    <property type="entry name" value="Glyco_trans_1_4"/>
    <property type="match status" value="1"/>
</dbReference>
<protein>
    <recommendedName>
        <fullName evidence="3">TIGR03087 family PEP-CTERM/XrtA system glycosyltransferase</fullName>
    </recommendedName>
</protein>
<accession>A0A2T3NTY6</accession>
<dbReference type="PANTHER" id="PTHR12526:SF600">
    <property type="entry name" value="GLYCOSYL TRANSFERASE GROUP 1"/>
    <property type="match status" value="1"/>
</dbReference>
<evidence type="ECO:0000313" key="1">
    <source>
        <dbReference type="EMBL" id="PSW19746.1"/>
    </source>
</evidence>
<reference evidence="1 2" key="1">
    <citation type="submission" date="2018-01" db="EMBL/GenBank/DDBJ databases">
        <title>Whole genome sequencing of Histamine producing bacteria.</title>
        <authorList>
            <person name="Butler K."/>
        </authorList>
    </citation>
    <scope>NUCLEOTIDE SEQUENCE [LARGE SCALE GENOMIC DNA]</scope>
    <source>
        <strain evidence="1 2">DSM 24669</strain>
    </source>
</reference>
<dbReference type="AlphaFoldDB" id="A0A2T3NTY6"/>
<dbReference type="Gene3D" id="3.40.50.2000">
    <property type="entry name" value="Glycogen Phosphorylase B"/>
    <property type="match status" value="2"/>
</dbReference>
<dbReference type="SUPFAM" id="SSF53756">
    <property type="entry name" value="UDP-Glycosyltransferase/glycogen phosphorylase"/>
    <property type="match status" value="1"/>
</dbReference>
<dbReference type="EMBL" id="PYLZ01000019">
    <property type="protein sequence ID" value="PSW19746.1"/>
    <property type="molecule type" value="Genomic_DNA"/>
</dbReference>
<comment type="caution">
    <text evidence="1">The sequence shown here is derived from an EMBL/GenBank/DDBJ whole genome shotgun (WGS) entry which is preliminary data.</text>
</comment>
<gene>
    <name evidence="1" type="ORF">C9I94_23350</name>
</gene>
<dbReference type="RefSeq" id="WP_107303133.1">
    <property type="nucleotide sequence ID" value="NZ_AP024853.1"/>
</dbReference>